<dbReference type="AntiFam" id="ANF00225">
    <property type="entry name" value="Shadow ORF (opposite tuf)"/>
</dbReference>
<sequence length="191" mass="22547">MDEFNSHLGVITRDTHFRARRKRDLTSHIGRTEIELRTVVREERLMTAAFFLGQNIGLSFELGMRSDRTRLSEHLTTLNFFLLRSTKKRTNVVSSATLIEKLAEHFNTSTRGLLRRLNTNDFDFITRVHNALLHTTGHNRATTSDREHIFNRHKERLVSVTLRLRNIRINSSHKFKDLRRCRRVTLKSLQR</sequence>
<dbReference type="AlphaFoldDB" id="A0A6J7HNR8"/>
<evidence type="ECO:0000313" key="1">
    <source>
        <dbReference type="EMBL" id="CAB4918035.1"/>
    </source>
</evidence>
<dbReference type="EMBL" id="CAFBNA010000002">
    <property type="protein sequence ID" value="CAB4918035.1"/>
    <property type="molecule type" value="Genomic_DNA"/>
</dbReference>
<name>A0A6J7HNR8_9ZZZZ</name>
<accession>A0A6J7HNR8</accession>
<organism evidence="1">
    <name type="scientific">freshwater metagenome</name>
    <dbReference type="NCBI Taxonomy" id="449393"/>
    <lineage>
        <taxon>unclassified sequences</taxon>
        <taxon>metagenomes</taxon>
        <taxon>ecological metagenomes</taxon>
    </lineage>
</organism>
<gene>
    <name evidence="1" type="ORF">UFOPK3708_00088</name>
</gene>
<protein>
    <submittedName>
        <fullName evidence="1">Unannotated protein</fullName>
    </submittedName>
</protein>
<reference evidence="1" key="1">
    <citation type="submission" date="2020-05" db="EMBL/GenBank/DDBJ databases">
        <authorList>
            <person name="Chiriac C."/>
            <person name="Salcher M."/>
            <person name="Ghai R."/>
            <person name="Kavagutti S V."/>
        </authorList>
    </citation>
    <scope>NUCLEOTIDE SEQUENCE</scope>
</reference>
<proteinExistence type="predicted"/>